<sequence>MTLTQPELLLSFVVEAGGVAEQRGDVLHLRLDDVTLLVRADEGRYVVEHMERGVVEGTDLDTTSRHALDRFLVLSAGQSWRSRNRLRPLRAPSGGISEVTVRADGPGWSVDWADLEGPQHATLWSKFDAHELARALPHTLQDVAASIRDVDGRPLYEVV</sequence>
<evidence type="ECO:0000313" key="1">
    <source>
        <dbReference type="EMBL" id="QVI62070.1"/>
    </source>
</evidence>
<reference evidence="1 2" key="1">
    <citation type="submission" date="2021-05" db="EMBL/GenBank/DDBJ databases">
        <title>Novel species in genus Cellulomonas.</title>
        <authorList>
            <person name="Zhang G."/>
        </authorList>
    </citation>
    <scope>NUCLEOTIDE SEQUENCE [LARGE SCALE GENOMIC DNA]</scope>
    <source>
        <strain evidence="2">zg-ZUI222</strain>
    </source>
</reference>
<evidence type="ECO:0000313" key="2">
    <source>
        <dbReference type="Proteomes" id="UP000677804"/>
    </source>
</evidence>
<protein>
    <submittedName>
        <fullName evidence="1">Uncharacterized protein</fullName>
    </submittedName>
</protein>
<dbReference type="EMBL" id="CP074405">
    <property type="protein sequence ID" value="QVI62070.1"/>
    <property type="molecule type" value="Genomic_DNA"/>
</dbReference>
<gene>
    <name evidence="1" type="ORF">KG103_16915</name>
</gene>
<name>A0ABX8D3M9_9CELL</name>
<accession>A0ABX8D3M9</accession>
<proteinExistence type="predicted"/>
<dbReference type="RefSeq" id="WP_207339637.1">
    <property type="nucleotide sequence ID" value="NZ_CP074405.1"/>
</dbReference>
<keyword evidence="2" id="KW-1185">Reference proteome</keyword>
<organism evidence="1 2">
    <name type="scientific">Cellulomonas wangleii</name>
    <dbReference type="NCBI Taxonomy" id="2816956"/>
    <lineage>
        <taxon>Bacteria</taxon>
        <taxon>Bacillati</taxon>
        <taxon>Actinomycetota</taxon>
        <taxon>Actinomycetes</taxon>
        <taxon>Micrococcales</taxon>
        <taxon>Cellulomonadaceae</taxon>
        <taxon>Cellulomonas</taxon>
    </lineage>
</organism>
<dbReference type="Proteomes" id="UP000677804">
    <property type="component" value="Chromosome"/>
</dbReference>